<proteinExistence type="predicted"/>
<evidence type="ECO:0000313" key="3">
    <source>
        <dbReference type="EMBL" id="KAK7590890.1"/>
    </source>
</evidence>
<dbReference type="AlphaFoldDB" id="A0AAN9TJ04"/>
<name>A0AAN9TJ04_9HEMI</name>
<sequence length="173" mass="19685">MEVYFIFIVEFIVEEEQLSSDENEASSNSGKNSQPATKKISAPAIRPQGTKYRPILPAPANTLANARLIEAITLKQGLRSDHAYEKNPAIRGPPLLWRYPSDIGSAHCNTPSNAWRAVQMLKSTIEKQKGELKALQQFKRRTLIKMHKMNEELQDLKKKQKADDADEVEPWWV</sequence>
<keyword evidence="4" id="KW-1185">Reference proteome</keyword>
<feature type="compositionally biased region" description="Polar residues" evidence="2">
    <location>
        <begin position="25"/>
        <end position="36"/>
    </location>
</feature>
<dbReference type="EMBL" id="JBBCAQ010000022">
    <property type="protein sequence ID" value="KAK7590890.1"/>
    <property type="molecule type" value="Genomic_DNA"/>
</dbReference>
<feature type="coiled-coil region" evidence="1">
    <location>
        <begin position="139"/>
        <end position="166"/>
    </location>
</feature>
<accession>A0AAN9TJ04</accession>
<dbReference type="Proteomes" id="UP001367676">
    <property type="component" value="Unassembled WGS sequence"/>
</dbReference>
<evidence type="ECO:0000256" key="2">
    <source>
        <dbReference type="SAM" id="MobiDB-lite"/>
    </source>
</evidence>
<keyword evidence="1" id="KW-0175">Coiled coil</keyword>
<comment type="caution">
    <text evidence="3">The sequence shown here is derived from an EMBL/GenBank/DDBJ whole genome shotgun (WGS) entry which is preliminary data.</text>
</comment>
<protein>
    <submittedName>
        <fullName evidence="3">Uncharacterized protein</fullName>
    </submittedName>
</protein>
<organism evidence="3 4">
    <name type="scientific">Parthenolecanium corni</name>
    <dbReference type="NCBI Taxonomy" id="536013"/>
    <lineage>
        <taxon>Eukaryota</taxon>
        <taxon>Metazoa</taxon>
        <taxon>Ecdysozoa</taxon>
        <taxon>Arthropoda</taxon>
        <taxon>Hexapoda</taxon>
        <taxon>Insecta</taxon>
        <taxon>Pterygota</taxon>
        <taxon>Neoptera</taxon>
        <taxon>Paraneoptera</taxon>
        <taxon>Hemiptera</taxon>
        <taxon>Sternorrhyncha</taxon>
        <taxon>Coccoidea</taxon>
        <taxon>Coccidae</taxon>
        <taxon>Parthenolecanium</taxon>
    </lineage>
</organism>
<evidence type="ECO:0000313" key="4">
    <source>
        <dbReference type="Proteomes" id="UP001367676"/>
    </source>
</evidence>
<reference evidence="3 4" key="1">
    <citation type="submission" date="2024-03" db="EMBL/GenBank/DDBJ databases">
        <title>Adaptation during the transition from Ophiocordyceps entomopathogen to insect associate is accompanied by gene loss and intensified selection.</title>
        <authorList>
            <person name="Ward C.M."/>
            <person name="Onetto C.A."/>
            <person name="Borneman A.R."/>
        </authorList>
    </citation>
    <scope>NUCLEOTIDE SEQUENCE [LARGE SCALE GENOMIC DNA]</scope>
    <source>
        <strain evidence="3">AWRI1</strain>
        <tissue evidence="3">Single Adult Female</tissue>
    </source>
</reference>
<evidence type="ECO:0000256" key="1">
    <source>
        <dbReference type="SAM" id="Coils"/>
    </source>
</evidence>
<gene>
    <name evidence="3" type="ORF">V9T40_002503</name>
</gene>
<feature type="region of interest" description="Disordered" evidence="2">
    <location>
        <begin position="19"/>
        <end position="44"/>
    </location>
</feature>